<comment type="similarity">
    <text evidence="4">Belongs to the peptidase M16 family. PreP subfamily.</text>
</comment>
<dbReference type="InterPro" id="IPR011765">
    <property type="entry name" value="Pept_M16_N"/>
</dbReference>
<keyword evidence="8" id="KW-0479">Metal-binding</keyword>
<evidence type="ECO:0000256" key="3">
    <source>
        <dbReference type="ARBA" id="ARBA00004569"/>
    </source>
</evidence>
<keyword evidence="18" id="KW-1185">Reference proteome</keyword>
<evidence type="ECO:0000256" key="4">
    <source>
        <dbReference type="ARBA" id="ARBA00007575"/>
    </source>
</evidence>
<gene>
    <name evidence="17" type="primary">CYM1_1</name>
    <name evidence="17" type="ORF">GRS66_001157</name>
</gene>
<name>A0A6C1DPH8_SACPS</name>
<dbReference type="GO" id="GO:0004222">
    <property type="term" value="F:metalloendopeptidase activity"/>
    <property type="evidence" value="ECO:0007669"/>
    <property type="project" value="TreeGrafter"/>
</dbReference>
<evidence type="ECO:0000256" key="12">
    <source>
        <dbReference type="ARBA" id="ARBA00023049"/>
    </source>
</evidence>
<proteinExistence type="inferred from homology"/>
<dbReference type="FunFam" id="3.30.830.10:FF:000009">
    <property type="entry name" value="Presequence protease, mitochondrial"/>
    <property type="match status" value="1"/>
</dbReference>
<dbReference type="GO" id="GO:0016485">
    <property type="term" value="P:protein processing"/>
    <property type="evidence" value="ECO:0007669"/>
    <property type="project" value="TreeGrafter"/>
</dbReference>
<keyword evidence="12" id="KW-0482">Metalloprotease</keyword>
<evidence type="ECO:0000256" key="10">
    <source>
        <dbReference type="ARBA" id="ARBA00022833"/>
    </source>
</evidence>
<keyword evidence="10" id="KW-0862">Zinc</keyword>
<dbReference type="InterPro" id="IPR007863">
    <property type="entry name" value="Peptidase_M16_C"/>
</dbReference>
<dbReference type="InterPro" id="IPR011249">
    <property type="entry name" value="Metalloenz_LuxS/M16"/>
</dbReference>
<accession>A0A6C1DPH8</accession>
<dbReference type="SUPFAM" id="SSF63411">
    <property type="entry name" value="LuxS/MPP-like metallohydrolase"/>
    <property type="match status" value="4"/>
</dbReference>
<keyword evidence="7 17" id="KW-0645">Protease</keyword>
<evidence type="ECO:0000313" key="18">
    <source>
        <dbReference type="Proteomes" id="UP000501346"/>
    </source>
</evidence>
<evidence type="ECO:0000256" key="14">
    <source>
        <dbReference type="ARBA" id="ARBA00034552"/>
    </source>
</evidence>
<keyword evidence="9" id="KW-0378">Hydrolase</keyword>
<keyword evidence="11" id="KW-0809">Transit peptide</keyword>
<feature type="domain" description="Peptidase M16C associated" evidence="16">
    <location>
        <begin position="479"/>
        <end position="723"/>
    </location>
</feature>
<dbReference type="Pfam" id="PF00675">
    <property type="entry name" value="Peptidase_M16"/>
    <property type="match status" value="1"/>
</dbReference>
<dbReference type="OrthoDB" id="10250783at2759"/>
<dbReference type="PANTHER" id="PTHR43016">
    <property type="entry name" value="PRESEQUENCE PROTEASE"/>
    <property type="match status" value="1"/>
</dbReference>
<evidence type="ECO:0000256" key="5">
    <source>
        <dbReference type="ARBA" id="ARBA00011853"/>
    </source>
</evidence>
<comment type="function">
    <text evidence="15">Degrades mitochondrial transit peptides after their cleavage in the intermembrane space or in the matrix, and presequence peptides; clearance of these peptides is required to keep the presequence processing machinery running. Preferentially cleaves the N-terminal side of paired basic amino acid residues. Also degrades other unstructured peptides. May function as an ATP-dependent peptidase as opposed to a metalloendopeptidase.</text>
</comment>
<dbReference type="GO" id="GO:0005758">
    <property type="term" value="C:mitochondrial intermembrane space"/>
    <property type="evidence" value="ECO:0007669"/>
    <property type="project" value="UniProtKB-SubCell"/>
</dbReference>
<dbReference type="InterPro" id="IPR013578">
    <property type="entry name" value="Peptidase_M16C_assoc"/>
</dbReference>
<evidence type="ECO:0000256" key="7">
    <source>
        <dbReference type="ARBA" id="ARBA00022670"/>
    </source>
</evidence>
<dbReference type="Gene3D" id="3.30.830.10">
    <property type="entry name" value="Metalloenzyme, LuxS/M16 peptidase-like"/>
    <property type="match status" value="4"/>
</dbReference>
<evidence type="ECO:0000256" key="9">
    <source>
        <dbReference type="ARBA" id="ARBA00022801"/>
    </source>
</evidence>
<comment type="subcellular location">
    <subcellularLocation>
        <location evidence="3">Mitochondrion intermembrane space</location>
    </subcellularLocation>
    <subcellularLocation>
        <location evidence="2">Mitochondrion matrix</location>
    </subcellularLocation>
</comment>
<sequence length="989" mass="112144">MLRFQRFASSYAQAQAVRKYPVGGIFHGYEVRRILPVPELRLTAVDLVHSQTGAEHLHIDRDDKNNVFSIAFKTNPPDSTGVPHILEHTTLCGSVKYPVRDPFFKMLNKSLANFMNAMTGPDYTFFPFSTTNPQDFANLRGVYLDSTLNPLLKQEDFDQEGWRLEQKNITDPESNIVFKGVVYNEMKGQISNANYYFWSKFQQSIYPSLNNSGGDPMKITDLRYGDLLDFHHKNYHPSNAKTFTYGNLPLVDTLKQLNEQFSGYGKRARKDKLLMPIDLKKDIDVKLLGQIDTMLPPEKQTKASMTWICGAPQDTYDTFLLKVLGNLLMDGHSSVMYQKLIESGIGLEFSVNSGVEPTTAVNLLTVGIQGVSDIEIFKDTVNNIFQNLLETEHPFDRKRIDAIIEQLELSKKDQKADFGLQLLYSILPGWTNKIDPFESLLFEDVLQRFRGDLETKGDTLFQDLIRKYIVHKPCFTFSIQGSEEFSKSLDDEEQTRLREKITALDEQDKKNIFKRGILLQEKQNEKEDLSCLPTLQIKDIPRAGDKYSIEQKNNTMSRITDTNGITYVRGKRLLNDIIPFELFPYLPLFAESLTNLGTTTESFSEIEDQIKLHTGGISTHVEVTSDPNTTEPRLIFGFDGWSLNSKTDHIFEFWSKILLETDFHKNSDKLKVLIRLLASSNTSSVADAGHAFARGYSAAHYRSSGAINETLNGIEQLQFINRLHSLLDNEETFQREVVDKLTELQKYIVDTNNMNFFITSDSDVQAKTVESQISKFMERLPHGSCLPNGPKTSDYPLIGSKCKHTLIKFPFQVHYTSQALLGVPYTHKDGSALQVMSNMLTFKHLHREVREKGGAYGGGASYSALAGIFSFYSYRDPQPLKSLETFKSSGRYILNDAKWGVTDLDEAKLTIFQQVDAPKSPKGEGVTYFMSGVTDDMKQARREQLLDVSLLDVHRVAEKYLLNKEGVSTVIGPGIEGKTVSPNWEVKEL</sequence>
<dbReference type="Proteomes" id="UP000501346">
    <property type="component" value="Chromosome ScIV"/>
</dbReference>
<evidence type="ECO:0000256" key="13">
    <source>
        <dbReference type="ARBA" id="ARBA00023128"/>
    </source>
</evidence>
<evidence type="ECO:0000313" key="17">
    <source>
        <dbReference type="EMBL" id="QID78926.1"/>
    </source>
</evidence>
<dbReference type="AlphaFoldDB" id="A0A6C1DPH8"/>
<dbReference type="GO" id="GO:0005759">
    <property type="term" value="C:mitochondrial matrix"/>
    <property type="evidence" value="ECO:0007669"/>
    <property type="project" value="UniProtKB-SubCell"/>
</dbReference>
<evidence type="ECO:0000256" key="8">
    <source>
        <dbReference type="ARBA" id="ARBA00022723"/>
    </source>
</evidence>
<evidence type="ECO:0000256" key="6">
    <source>
        <dbReference type="ARBA" id="ARBA00020167"/>
    </source>
</evidence>
<keyword evidence="13" id="KW-0496">Mitochondrion</keyword>
<protein>
    <recommendedName>
        <fullName evidence="6">Presequence protease, mitochondrial</fullName>
    </recommendedName>
    <alternativeName>
        <fullName evidence="14">Pitrilysin metalloproteinase</fullName>
    </alternativeName>
</protein>
<dbReference type="Pfam" id="PF08367">
    <property type="entry name" value="M16C_assoc"/>
    <property type="match status" value="1"/>
</dbReference>
<organism evidence="17 18">
    <name type="scientific">Saccharomyces pastorianus</name>
    <name type="common">Lager yeast</name>
    <name type="synonym">Saccharomyces cerevisiae x Saccharomyces eubayanus</name>
    <dbReference type="NCBI Taxonomy" id="27292"/>
    <lineage>
        <taxon>Eukaryota</taxon>
        <taxon>Fungi</taxon>
        <taxon>Dikarya</taxon>
        <taxon>Ascomycota</taxon>
        <taxon>Saccharomycotina</taxon>
        <taxon>Saccharomycetes</taxon>
        <taxon>Saccharomycetales</taxon>
        <taxon>Saccharomycetaceae</taxon>
        <taxon>Saccharomyces</taxon>
    </lineage>
</organism>
<comment type="subunit">
    <text evidence="5">Monomer and homodimer; homodimerization is induced by binding of the substrate.</text>
</comment>
<reference evidence="17 18" key="1">
    <citation type="journal article" date="2019" name="BMC Genomics">
        <title>Chromosome level assembly and comparative genome analysis confirm lager-brewing yeasts originated from a single hybridization.</title>
        <authorList>
            <person name="Salazar A.N."/>
            <person name="Gorter de Vries A.R."/>
            <person name="van den Broek M."/>
            <person name="Brouwers N."/>
            <person name="de la Torre Cortes P."/>
            <person name="Kuijpers N.G.A."/>
            <person name="Daran J.G."/>
            <person name="Abeel T."/>
        </authorList>
    </citation>
    <scope>NUCLEOTIDE SEQUENCE [LARGE SCALE GENOMIC DNA]</scope>
    <source>
        <strain evidence="17 18">CBS 1483</strain>
    </source>
</reference>
<dbReference type="PANTHER" id="PTHR43016:SF13">
    <property type="entry name" value="PRESEQUENCE PROTEASE, MITOCHONDRIAL"/>
    <property type="match status" value="1"/>
</dbReference>
<evidence type="ECO:0000259" key="16">
    <source>
        <dbReference type="SMART" id="SM01264"/>
    </source>
</evidence>
<comment type="cofactor">
    <cofactor evidence="1">
        <name>Zn(2+)</name>
        <dbReference type="ChEBI" id="CHEBI:29105"/>
    </cofactor>
</comment>
<dbReference type="GO" id="GO:0046872">
    <property type="term" value="F:metal ion binding"/>
    <property type="evidence" value="ECO:0007669"/>
    <property type="project" value="UniProtKB-KW"/>
</dbReference>
<evidence type="ECO:0000256" key="1">
    <source>
        <dbReference type="ARBA" id="ARBA00001947"/>
    </source>
</evidence>
<evidence type="ECO:0000256" key="15">
    <source>
        <dbReference type="ARBA" id="ARBA00045897"/>
    </source>
</evidence>
<dbReference type="EMBL" id="CP048985">
    <property type="protein sequence ID" value="QID78926.1"/>
    <property type="molecule type" value="Genomic_DNA"/>
</dbReference>
<evidence type="ECO:0000256" key="2">
    <source>
        <dbReference type="ARBA" id="ARBA00004305"/>
    </source>
</evidence>
<evidence type="ECO:0000256" key="11">
    <source>
        <dbReference type="ARBA" id="ARBA00022946"/>
    </source>
</evidence>
<dbReference type="FunFam" id="3.30.830.10:FF:000011">
    <property type="entry name" value="Presequence protease, mitochondrial"/>
    <property type="match status" value="1"/>
</dbReference>
<dbReference type="FunFam" id="3.30.830.10:FF:000013">
    <property type="entry name" value="Mitochondrial presequence protease"/>
    <property type="match status" value="1"/>
</dbReference>
<dbReference type="Pfam" id="PF05193">
    <property type="entry name" value="Peptidase_M16_C"/>
    <property type="match status" value="2"/>
</dbReference>
<dbReference type="SMART" id="SM01264">
    <property type="entry name" value="M16C_associated"/>
    <property type="match status" value="1"/>
</dbReference>